<gene>
    <name evidence="3" type="ORF">LZ495_30690</name>
</gene>
<dbReference type="RefSeq" id="WP_235056205.1">
    <property type="nucleotide sequence ID" value="NZ_JAKFHA010000024.1"/>
</dbReference>
<dbReference type="SUPFAM" id="SSF53474">
    <property type="entry name" value="alpha/beta-Hydrolases"/>
    <property type="match status" value="1"/>
</dbReference>
<dbReference type="GO" id="GO:0080030">
    <property type="term" value="F:methyl indole-3-acetate esterase activity"/>
    <property type="evidence" value="ECO:0007669"/>
    <property type="project" value="TreeGrafter"/>
</dbReference>
<name>A0AA41Q4T2_9ACTN</name>
<dbReference type="InterPro" id="IPR029058">
    <property type="entry name" value="AB_hydrolase_fold"/>
</dbReference>
<feature type="region of interest" description="Disordered" evidence="1">
    <location>
        <begin position="114"/>
        <end position="141"/>
    </location>
</feature>
<evidence type="ECO:0000256" key="1">
    <source>
        <dbReference type="SAM" id="MobiDB-lite"/>
    </source>
</evidence>
<dbReference type="Pfam" id="PF12697">
    <property type="entry name" value="Abhydrolase_6"/>
    <property type="match status" value="1"/>
</dbReference>
<keyword evidence="4" id="KW-1185">Reference proteome</keyword>
<evidence type="ECO:0000313" key="4">
    <source>
        <dbReference type="Proteomes" id="UP001165378"/>
    </source>
</evidence>
<organism evidence="3 4">
    <name type="scientific">Yinghuangia soli</name>
    <dbReference type="NCBI Taxonomy" id="2908204"/>
    <lineage>
        <taxon>Bacteria</taxon>
        <taxon>Bacillati</taxon>
        <taxon>Actinomycetota</taxon>
        <taxon>Actinomycetes</taxon>
        <taxon>Kitasatosporales</taxon>
        <taxon>Streptomycetaceae</taxon>
        <taxon>Yinghuangia</taxon>
    </lineage>
</organism>
<dbReference type="GO" id="GO:0009696">
    <property type="term" value="P:salicylic acid metabolic process"/>
    <property type="evidence" value="ECO:0007669"/>
    <property type="project" value="TreeGrafter"/>
</dbReference>
<dbReference type="GO" id="GO:0080031">
    <property type="term" value="F:methyl salicylate esterase activity"/>
    <property type="evidence" value="ECO:0007669"/>
    <property type="project" value="TreeGrafter"/>
</dbReference>
<dbReference type="Proteomes" id="UP001165378">
    <property type="component" value="Unassembled WGS sequence"/>
</dbReference>
<dbReference type="GO" id="GO:0009694">
    <property type="term" value="P:jasmonic acid metabolic process"/>
    <property type="evidence" value="ECO:0007669"/>
    <property type="project" value="TreeGrafter"/>
</dbReference>
<dbReference type="EMBL" id="JAKFHA010000024">
    <property type="protein sequence ID" value="MCF2531559.1"/>
    <property type="molecule type" value="Genomic_DNA"/>
</dbReference>
<dbReference type="Gene3D" id="3.40.50.1820">
    <property type="entry name" value="alpha/beta hydrolase"/>
    <property type="match status" value="1"/>
</dbReference>
<dbReference type="GO" id="GO:0080032">
    <property type="term" value="F:methyl jasmonate esterase activity"/>
    <property type="evidence" value="ECO:0007669"/>
    <property type="project" value="TreeGrafter"/>
</dbReference>
<evidence type="ECO:0000259" key="2">
    <source>
        <dbReference type="Pfam" id="PF12697"/>
    </source>
</evidence>
<dbReference type="AlphaFoldDB" id="A0AA41Q4T2"/>
<dbReference type="InterPro" id="IPR045889">
    <property type="entry name" value="MES/HNL"/>
</dbReference>
<comment type="caution">
    <text evidence="3">The sequence shown here is derived from an EMBL/GenBank/DDBJ whole genome shotgun (WGS) entry which is preliminary data.</text>
</comment>
<keyword evidence="3" id="KW-0378">Hydrolase</keyword>
<feature type="domain" description="AB hydrolase-1" evidence="2">
    <location>
        <begin position="5"/>
        <end position="228"/>
    </location>
</feature>
<feature type="compositionally biased region" description="Pro residues" evidence="1">
    <location>
        <begin position="125"/>
        <end position="141"/>
    </location>
</feature>
<sequence length="236" mass="25243">MTTYVLVHGAFRGGWSWIRVRRLLEAGGHQVWTPSLTGAGDRYRPDVRARIHLADWAEDIARLLHYNDLADVVLVGHSQGGAVAEAAAGLAPARIRSLRFVDAAVPAPGRSIIDSMPPETASAHGPPPPPDAWLPPVPPPAGQGLDAETAAWIAARLTPSPAGPAYDRLEPLSPSALAIPRDYAFCTGTPPSYPCTSTRLRLEAEHVPYIWIKADHDAPLTAPVPLAAWLTRPCPP</sequence>
<protein>
    <submittedName>
        <fullName evidence="3">Alpha/beta hydrolase</fullName>
    </submittedName>
</protein>
<reference evidence="3" key="1">
    <citation type="submission" date="2022-01" db="EMBL/GenBank/DDBJ databases">
        <title>Genome-Based Taxonomic Classification of the Phylum Actinobacteria.</title>
        <authorList>
            <person name="Gao Y."/>
        </authorList>
    </citation>
    <scope>NUCLEOTIDE SEQUENCE</scope>
    <source>
        <strain evidence="3">KLBMP 8922</strain>
    </source>
</reference>
<accession>A0AA41Q4T2</accession>
<dbReference type="PANTHER" id="PTHR10992">
    <property type="entry name" value="METHYLESTERASE FAMILY MEMBER"/>
    <property type="match status" value="1"/>
</dbReference>
<dbReference type="InterPro" id="IPR000073">
    <property type="entry name" value="AB_hydrolase_1"/>
</dbReference>
<evidence type="ECO:0000313" key="3">
    <source>
        <dbReference type="EMBL" id="MCF2531559.1"/>
    </source>
</evidence>
<dbReference type="PANTHER" id="PTHR10992:SF872">
    <property type="entry name" value="METHYLESTERASE 11, CHLOROPLASTIC-RELATED"/>
    <property type="match status" value="1"/>
</dbReference>
<proteinExistence type="predicted"/>